<evidence type="ECO:0000313" key="2">
    <source>
        <dbReference type="Proteomes" id="UP000638732"/>
    </source>
</evidence>
<dbReference type="InterPro" id="IPR015946">
    <property type="entry name" value="KH_dom-like_a/b"/>
</dbReference>
<dbReference type="PANTHER" id="PTHR39624">
    <property type="entry name" value="PROTEIN INVOLVED IN RIMO-MEDIATED BETA-METHYLTHIOLATION OF RIBOSOMAL PROTEIN S12 YCAO"/>
    <property type="match status" value="1"/>
</dbReference>
<gene>
    <name evidence="1" type="ORF">GSY63_22645</name>
</gene>
<comment type="caution">
    <text evidence="1">The sequence shown here is derived from an EMBL/GenBank/DDBJ whole genome shotgun (WGS) entry which is preliminary data.</text>
</comment>
<sequence length="137" mass="15130">MGINLIKETKATAQAKTGFTQYQTVITSGKHSIVVDEPESAKGTDTAIDPLSLLAASLASCTSITLRMYIDRKMWVVSEITVDAEVFKIEGGTLIERRIHFKGELNEEQRKRLVQIADACPIHKILVGDIMIDTKLV</sequence>
<reference evidence="1" key="2">
    <citation type="submission" date="2020-10" db="EMBL/GenBank/DDBJ databases">
        <title>Mucilaginibacter sp. nov., isolated from soil.</title>
        <authorList>
            <person name="Jeon C.O."/>
        </authorList>
    </citation>
    <scope>NUCLEOTIDE SEQUENCE</scope>
    <source>
        <strain evidence="1">R11</strain>
    </source>
</reference>
<proteinExistence type="predicted"/>
<organism evidence="1 2">
    <name type="scientific">Mucilaginibacter agri</name>
    <dbReference type="NCBI Taxonomy" id="2695265"/>
    <lineage>
        <taxon>Bacteria</taxon>
        <taxon>Pseudomonadati</taxon>
        <taxon>Bacteroidota</taxon>
        <taxon>Sphingobacteriia</taxon>
        <taxon>Sphingobacteriales</taxon>
        <taxon>Sphingobacteriaceae</taxon>
        <taxon>Mucilaginibacter</taxon>
    </lineage>
</organism>
<reference evidence="1" key="1">
    <citation type="submission" date="2020-01" db="EMBL/GenBank/DDBJ databases">
        <authorList>
            <person name="Seo Y.L."/>
        </authorList>
    </citation>
    <scope>NUCLEOTIDE SEQUENCE</scope>
    <source>
        <strain evidence="1">R11</strain>
    </source>
</reference>
<dbReference type="EMBL" id="WWEO01000045">
    <property type="protein sequence ID" value="NCD72180.1"/>
    <property type="molecule type" value="Genomic_DNA"/>
</dbReference>
<dbReference type="AlphaFoldDB" id="A0A965ZJB8"/>
<keyword evidence="2" id="KW-1185">Reference proteome</keyword>
<accession>A0A965ZJB8</accession>
<dbReference type="Gene3D" id="3.30.300.20">
    <property type="match status" value="1"/>
</dbReference>
<protein>
    <submittedName>
        <fullName evidence="1">OsmC family peroxiredoxin</fullName>
    </submittedName>
</protein>
<dbReference type="RefSeq" id="WP_166588138.1">
    <property type="nucleotide sequence ID" value="NZ_WWEO01000045.1"/>
</dbReference>
<evidence type="ECO:0000313" key="1">
    <source>
        <dbReference type="EMBL" id="NCD72180.1"/>
    </source>
</evidence>
<dbReference type="Pfam" id="PF02566">
    <property type="entry name" value="OsmC"/>
    <property type="match status" value="1"/>
</dbReference>
<name>A0A965ZJB8_9SPHI</name>
<dbReference type="InterPro" id="IPR036102">
    <property type="entry name" value="OsmC/Ohrsf"/>
</dbReference>
<dbReference type="InterPro" id="IPR003718">
    <property type="entry name" value="OsmC/Ohr_fam"/>
</dbReference>
<dbReference type="SUPFAM" id="SSF82784">
    <property type="entry name" value="OsmC-like"/>
    <property type="match status" value="1"/>
</dbReference>
<dbReference type="PANTHER" id="PTHR39624:SF2">
    <property type="entry name" value="OSMC-LIKE PROTEIN"/>
    <property type="match status" value="1"/>
</dbReference>
<dbReference type="Proteomes" id="UP000638732">
    <property type="component" value="Unassembled WGS sequence"/>
</dbReference>